<protein>
    <submittedName>
        <fullName evidence="9">FAD-linked oxidase C-terminal domain-containing protein</fullName>
    </submittedName>
</protein>
<dbReference type="InterPro" id="IPR016171">
    <property type="entry name" value="Vanillyl_alc_oxidase_C-sub2"/>
</dbReference>
<keyword evidence="7" id="KW-0411">Iron-sulfur</keyword>
<evidence type="ECO:0000313" key="9">
    <source>
        <dbReference type="EMBL" id="WCT13183.1"/>
    </source>
</evidence>
<comment type="cofactor">
    <cofactor evidence="1">
        <name>FAD</name>
        <dbReference type="ChEBI" id="CHEBI:57692"/>
    </cofactor>
</comment>
<dbReference type="PROSITE" id="PS00198">
    <property type="entry name" value="4FE4S_FER_1"/>
    <property type="match status" value="1"/>
</dbReference>
<keyword evidence="5" id="KW-0560">Oxidoreductase</keyword>
<evidence type="ECO:0000313" key="10">
    <source>
        <dbReference type="Proteomes" id="UP001216139"/>
    </source>
</evidence>
<dbReference type="Gene3D" id="3.30.70.2740">
    <property type="match status" value="1"/>
</dbReference>
<evidence type="ECO:0000256" key="6">
    <source>
        <dbReference type="ARBA" id="ARBA00023004"/>
    </source>
</evidence>
<dbReference type="Gene3D" id="3.30.465.10">
    <property type="match status" value="1"/>
</dbReference>
<dbReference type="SUPFAM" id="SSF46548">
    <property type="entry name" value="alpha-helical ferredoxin"/>
    <property type="match status" value="1"/>
</dbReference>
<evidence type="ECO:0000256" key="7">
    <source>
        <dbReference type="ARBA" id="ARBA00023014"/>
    </source>
</evidence>
<dbReference type="Pfam" id="PF13534">
    <property type="entry name" value="Fer4_17"/>
    <property type="match status" value="1"/>
</dbReference>
<accession>A0ABY7TAF3</accession>
<name>A0ABY7TAF3_9SPHI</name>
<dbReference type="InterPro" id="IPR004113">
    <property type="entry name" value="FAD-bd_oxidored_4_C"/>
</dbReference>
<keyword evidence="4" id="KW-0274">FAD</keyword>
<keyword evidence="6" id="KW-0408">Iron</keyword>
<evidence type="ECO:0000256" key="2">
    <source>
        <dbReference type="ARBA" id="ARBA00022630"/>
    </source>
</evidence>
<dbReference type="InterPro" id="IPR017900">
    <property type="entry name" value="4Fe4S_Fe_S_CS"/>
</dbReference>
<dbReference type="PROSITE" id="PS51387">
    <property type="entry name" value="FAD_PCMH"/>
    <property type="match status" value="1"/>
</dbReference>
<gene>
    <name evidence="9" type="ORF">PQO05_04450</name>
</gene>
<sequence length="982" mass="108527">MIFEPMSWKEMDFRELTKYFSGELYFDDSTAHQTIKAVYATDASVYQEMPLAVAMPRNTEDIKHLIIFANKYSLTLIPRAAGTSLAGQVVGNGLVVDISKYMTSVIEVNKEEKWVRVQPGVIRDDLNAYLKPFGLMFGPETSTSSRAMIGGMIGNNSCGLHSMIWGATRDNLLEVTALLSDASEVFFKEMDKPTIDQKRTKDNLEGKIYDRTLTIAELGNNQNDIIKNFPKKEVKRRNSGYALDSLVNMVLQQQGINLSTIIAGSEGTLCFVTEAKLKLLDLPPKEVAVVAVHCTTLQESLRANLIAVNHHCAASELVDHVILEQAINNAGQAVNRFFLEGKPEAILMVEFFNNDRDELFKQCNTLIDALKEAKLGYAYPILTGDDTKKAWDLRKAGLGLLRNLKGDVQPVNLIEDCAVAVEDLPDYIHDLENLLHSLNIPYSAYAHAGAGELHVEPMINLKTAEGQQLFQHVLAETATLVKKYRGSLSGEHGDGRLRGQYISYVMGDRVYELFKQVKLIFDPKGIFNKGKITGTPGMLDNLRFVPDKVQKQPDTLFDFTADEGMLRLTEKCSGSGDCRKTEVTGGTMCPSYMATRNEKDTTRARANILRQYLNEAPAPLGKGKAAEEVKEVLDLCLACKGCKIECPSSVDMTKLRAEFLYHYQKEHGISTRSKLIGNFSKSMGLASYAPFVYNTAIGIPLVKKAINKFSGFHPDRSLPELAKQTLQAWYKARKKPATPSAKTVYLFCDEFTNYNDAEIGKKAILLLERLGYNVVIPTHADSGRAYLSKGMLDQAKALAESNVSSLQAIITADTPLIGIEPSAILSFRDEYPSLVDSSLKPAATELSKHVYLFEEWFHAEIKRGNIKQESFTQAVKKISLHGHCHQKALSSMSVAAEVAGFPSNYAVEVIPSGCCGMAGSFGYEKEHYEVSMKIGSLVLFPAVNKAPDNIIAAAGTSCRHQIKDGTKRIALHPAEVLFDALV</sequence>
<dbReference type="EMBL" id="CP117167">
    <property type="protein sequence ID" value="WCT13183.1"/>
    <property type="molecule type" value="Genomic_DNA"/>
</dbReference>
<dbReference type="SUPFAM" id="SSF55103">
    <property type="entry name" value="FAD-linked oxidases, C-terminal domain"/>
    <property type="match status" value="1"/>
</dbReference>
<dbReference type="Pfam" id="PF02913">
    <property type="entry name" value="FAD-oxidase_C"/>
    <property type="match status" value="1"/>
</dbReference>
<dbReference type="InterPro" id="IPR016164">
    <property type="entry name" value="FAD-linked_Oxase-like_C"/>
</dbReference>
<keyword evidence="2" id="KW-0285">Flavoprotein</keyword>
<dbReference type="PANTHER" id="PTHR11748">
    <property type="entry name" value="D-LACTATE DEHYDROGENASE"/>
    <property type="match status" value="1"/>
</dbReference>
<evidence type="ECO:0000259" key="8">
    <source>
        <dbReference type="PROSITE" id="PS51387"/>
    </source>
</evidence>
<evidence type="ECO:0000256" key="3">
    <source>
        <dbReference type="ARBA" id="ARBA00022723"/>
    </source>
</evidence>
<keyword evidence="3" id="KW-0479">Metal-binding</keyword>
<proteinExistence type="predicted"/>
<dbReference type="InterPro" id="IPR016166">
    <property type="entry name" value="FAD-bd_PCMH"/>
</dbReference>
<dbReference type="InterPro" id="IPR006094">
    <property type="entry name" value="Oxid_FAD_bind_N"/>
</dbReference>
<dbReference type="InterPro" id="IPR036318">
    <property type="entry name" value="FAD-bd_PCMH-like_sf"/>
</dbReference>
<organism evidence="9 10">
    <name type="scientific">Mucilaginibacter jinjuensis</name>
    <dbReference type="NCBI Taxonomy" id="1176721"/>
    <lineage>
        <taxon>Bacteria</taxon>
        <taxon>Pseudomonadati</taxon>
        <taxon>Bacteroidota</taxon>
        <taxon>Sphingobacteriia</taxon>
        <taxon>Sphingobacteriales</taxon>
        <taxon>Sphingobacteriaceae</taxon>
        <taxon>Mucilaginibacter</taxon>
    </lineage>
</organism>
<dbReference type="Proteomes" id="UP001216139">
    <property type="component" value="Chromosome"/>
</dbReference>
<dbReference type="Pfam" id="PF01565">
    <property type="entry name" value="FAD_binding_4"/>
    <property type="match status" value="1"/>
</dbReference>
<dbReference type="RefSeq" id="WP_273631456.1">
    <property type="nucleotide sequence ID" value="NZ_CP117167.1"/>
</dbReference>
<feature type="domain" description="FAD-binding PCMH-type" evidence="8">
    <location>
        <begin position="46"/>
        <end position="282"/>
    </location>
</feature>
<evidence type="ECO:0000256" key="1">
    <source>
        <dbReference type="ARBA" id="ARBA00001974"/>
    </source>
</evidence>
<dbReference type="SUPFAM" id="SSF56176">
    <property type="entry name" value="FAD-binding/transporter-associated domain-like"/>
    <property type="match status" value="1"/>
</dbReference>
<keyword evidence="10" id="KW-1185">Reference proteome</keyword>
<evidence type="ECO:0000256" key="4">
    <source>
        <dbReference type="ARBA" id="ARBA00022827"/>
    </source>
</evidence>
<dbReference type="Gene3D" id="1.10.45.10">
    <property type="entry name" value="Vanillyl-alcohol Oxidase, Chain A, domain 4"/>
    <property type="match status" value="1"/>
</dbReference>
<dbReference type="InterPro" id="IPR016169">
    <property type="entry name" value="FAD-bd_PCMH_sub2"/>
</dbReference>
<evidence type="ECO:0000256" key="5">
    <source>
        <dbReference type="ARBA" id="ARBA00023002"/>
    </source>
</evidence>
<dbReference type="PANTHER" id="PTHR11748:SF119">
    <property type="entry name" value="D-2-HYDROXYGLUTARATE DEHYDROGENASE"/>
    <property type="match status" value="1"/>
</dbReference>
<reference evidence="9 10" key="1">
    <citation type="submission" date="2023-02" db="EMBL/GenBank/DDBJ databases">
        <title>Genome sequence of Mucilaginibacter jinjuensis strain KACC 16571.</title>
        <authorList>
            <person name="Kim S."/>
            <person name="Heo J."/>
            <person name="Kwon S.-W."/>
        </authorList>
    </citation>
    <scope>NUCLEOTIDE SEQUENCE [LARGE SCALE GENOMIC DNA]</scope>
    <source>
        <strain evidence="9 10">KACC 16571</strain>
    </source>
</reference>